<reference evidence="2 3" key="1">
    <citation type="journal article" date="2010" name="PLoS ONE">
        <title>The glycobiome of the rumen bacterium Butyrivibrio proteoclasticus B316(T) highlights adaptation to a polysaccharide-rich environment.</title>
        <authorList>
            <person name="Kelly W.J."/>
            <person name="Leahy S.C."/>
            <person name="Altermann E."/>
            <person name="Yeoman C.J."/>
            <person name="Dunne J.C."/>
            <person name="Kong Z."/>
            <person name="Pacheco D.M."/>
            <person name="Li D."/>
            <person name="Noel S.J."/>
            <person name="Moon C.D."/>
            <person name="Cookson A.L."/>
            <person name="Attwood G.T."/>
        </authorList>
    </citation>
    <scope>NUCLEOTIDE SEQUENCE [LARGE SCALE GENOMIC DNA]</scope>
    <source>
        <strain evidence="3">ATCC 51982 / DSM 14932 / B316</strain>
    </source>
</reference>
<keyword evidence="3" id="KW-1185">Reference proteome</keyword>
<accession>E0S088</accession>
<dbReference type="AlphaFoldDB" id="E0S088"/>
<dbReference type="KEGG" id="bpb:bpr_I2845"/>
<feature type="transmembrane region" description="Helical" evidence="1">
    <location>
        <begin position="111"/>
        <end position="131"/>
    </location>
</feature>
<evidence type="ECO:0000313" key="2">
    <source>
        <dbReference type="EMBL" id="ADL35575.1"/>
    </source>
</evidence>
<keyword evidence="1" id="KW-0472">Membrane</keyword>
<dbReference type="EMBL" id="CP001810">
    <property type="protein sequence ID" value="ADL35575.1"/>
    <property type="molecule type" value="Genomic_DNA"/>
</dbReference>
<dbReference type="Proteomes" id="UP000001299">
    <property type="component" value="Chromosome 1"/>
</dbReference>
<keyword evidence="1" id="KW-0812">Transmembrane</keyword>
<proteinExistence type="predicted"/>
<dbReference type="STRING" id="515622.bpr_I2845"/>
<evidence type="ECO:0008006" key="4">
    <source>
        <dbReference type="Google" id="ProtNLM"/>
    </source>
</evidence>
<name>E0S088_BUTPB</name>
<evidence type="ECO:0000256" key="1">
    <source>
        <dbReference type="SAM" id="Phobius"/>
    </source>
</evidence>
<dbReference type="HOGENOM" id="CLU_039279_0_0_9"/>
<evidence type="ECO:0000313" key="3">
    <source>
        <dbReference type="Proteomes" id="UP000001299"/>
    </source>
</evidence>
<keyword evidence="1" id="KW-1133">Transmembrane helix</keyword>
<dbReference type="RefSeq" id="WP_013282228.1">
    <property type="nucleotide sequence ID" value="NC_014387.1"/>
</dbReference>
<sequence>MDKNTQELLNAGNDILKSVTKAIDTNDYSKLAGEISRTVKSVSIERKTTYASGINQDRTVHIVRNNGANAVHTFPFLAKRISKYNGLVEGIIGTSLSFCFFWAFFGCLFSHLMPLIITMLAITIATGLWGFRGLKKFKLAKAMHKYGNILKNAEYFKVSDLAAAALESDEKVYKNLKDMVAMDYLPRGKFDATNSTFMITDAAYQLYLGAERDRMAREERDAQVEELTRSATPAKAPDKVQSILDEGREYIVFVRQINDVIPDTEEMSNKLYKLESLMNKIFEQVKKEPDTADDLHKLMNYYLPTTKKLLAAYVELDKQAVQGENVQQTKKEIDEVMDTINEAFEKLLDSLFQDMAWDISSDISVMKTMMAQDGLTDDGMQVSAAGGMMAQAQQGAVLEFDK</sequence>
<feature type="transmembrane region" description="Helical" evidence="1">
    <location>
        <begin position="86"/>
        <end position="105"/>
    </location>
</feature>
<dbReference type="InterPro" id="IPR018770">
    <property type="entry name" value="ChloroindolylP_hydrolase"/>
</dbReference>
<dbReference type="Pfam" id="PF10112">
    <property type="entry name" value="Halogen_Hydrol"/>
    <property type="match status" value="1"/>
</dbReference>
<organism evidence="2 3">
    <name type="scientific">Butyrivibrio proteoclasticus (strain ATCC 51982 / DSM 14932 / B316)</name>
    <name type="common">Clostridium proteoclasticum</name>
    <dbReference type="NCBI Taxonomy" id="515622"/>
    <lineage>
        <taxon>Bacteria</taxon>
        <taxon>Bacillati</taxon>
        <taxon>Bacillota</taxon>
        <taxon>Clostridia</taxon>
        <taxon>Lachnospirales</taxon>
        <taxon>Lachnospiraceae</taxon>
        <taxon>Butyrivibrio</taxon>
    </lineage>
</organism>
<protein>
    <recommendedName>
        <fullName evidence="4">5-bromo-4-chloroindolyl phosphate hydrolysis protein</fullName>
    </recommendedName>
</protein>
<gene>
    <name evidence="2" type="ordered locus">bpr_I2845</name>
</gene>
<dbReference type="eggNOG" id="COG4915">
    <property type="taxonomic scope" value="Bacteria"/>
</dbReference>